<dbReference type="PANTHER" id="PTHR11076">
    <property type="entry name" value="DNA REPAIR POLYMERASE UMUC / TRANSFERASE FAMILY MEMBER"/>
    <property type="match status" value="1"/>
</dbReference>
<name>A0A1G5B9U9_9FIRM</name>
<dbReference type="Pfam" id="PF00817">
    <property type="entry name" value="IMS"/>
    <property type="match status" value="1"/>
</dbReference>
<proteinExistence type="inferred from homology"/>
<dbReference type="GO" id="GO:0006261">
    <property type="term" value="P:DNA-templated DNA replication"/>
    <property type="evidence" value="ECO:0007669"/>
    <property type="project" value="UniProtKB-UniRule"/>
</dbReference>
<dbReference type="Gene3D" id="3.30.70.270">
    <property type="match status" value="1"/>
</dbReference>
<reference evidence="6" key="1">
    <citation type="submission" date="2016-10" db="EMBL/GenBank/DDBJ databases">
        <authorList>
            <person name="Varghese N."/>
            <person name="Submissions S."/>
        </authorList>
    </citation>
    <scope>NUCLEOTIDE SEQUENCE [LARGE SCALE GENOMIC DNA]</scope>
    <source>
        <strain evidence="6">XBD2006</strain>
    </source>
</reference>
<dbReference type="PANTHER" id="PTHR11076:SF33">
    <property type="entry name" value="DNA POLYMERASE KAPPA"/>
    <property type="match status" value="1"/>
</dbReference>
<dbReference type="CDD" id="cd03586">
    <property type="entry name" value="PolY_Pol_IV_kappa"/>
    <property type="match status" value="1"/>
</dbReference>
<feature type="active site" evidence="3">
    <location>
        <position position="120"/>
    </location>
</feature>
<dbReference type="InterPro" id="IPR043128">
    <property type="entry name" value="Rev_trsase/Diguanyl_cyclase"/>
</dbReference>
<dbReference type="GO" id="GO:0009432">
    <property type="term" value="P:SOS response"/>
    <property type="evidence" value="ECO:0007669"/>
    <property type="project" value="TreeGrafter"/>
</dbReference>
<comment type="catalytic activity">
    <reaction evidence="3">
        <text>DNA(n) + a 2'-deoxyribonucleoside 5'-triphosphate = DNA(n+1) + diphosphate</text>
        <dbReference type="Rhea" id="RHEA:22508"/>
        <dbReference type="Rhea" id="RHEA-COMP:17339"/>
        <dbReference type="Rhea" id="RHEA-COMP:17340"/>
        <dbReference type="ChEBI" id="CHEBI:33019"/>
        <dbReference type="ChEBI" id="CHEBI:61560"/>
        <dbReference type="ChEBI" id="CHEBI:173112"/>
        <dbReference type="EC" id="2.7.7.7"/>
    </reaction>
</comment>
<keyword evidence="3" id="KW-0234">DNA repair</keyword>
<dbReference type="EMBL" id="FMUR01000004">
    <property type="protein sequence ID" value="SCX86889.1"/>
    <property type="molecule type" value="Genomic_DNA"/>
</dbReference>
<evidence type="ECO:0000313" key="5">
    <source>
        <dbReference type="EMBL" id="SCX86889.1"/>
    </source>
</evidence>
<keyword evidence="2 3" id="KW-0515">Mutator protein</keyword>
<evidence type="ECO:0000256" key="3">
    <source>
        <dbReference type="HAMAP-Rule" id="MF_01113"/>
    </source>
</evidence>
<comment type="function">
    <text evidence="3">Poorly processive, error-prone DNA polymerase involved in untargeted mutagenesis. Copies undamaged DNA at stalled replication forks, which arise in vivo from mismatched or misaligned primer ends. These misaligned primers can be extended by PolIV. Exhibits no 3'-5' exonuclease (proofreading) activity. May be involved in translesional synthesis, in conjunction with the beta clamp from PolIII.</text>
</comment>
<dbReference type="InterPro" id="IPR017961">
    <property type="entry name" value="DNA_pol_Y-fam_little_finger"/>
</dbReference>
<dbReference type="InterPro" id="IPR022880">
    <property type="entry name" value="DNApol_IV"/>
</dbReference>
<dbReference type="Gene3D" id="3.40.1170.60">
    <property type="match status" value="1"/>
</dbReference>
<dbReference type="HAMAP" id="MF_01113">
    <property type="entry name" value="DNApol_IV"/>
    <property type="match status" value="1"/>
</dbReference>
<evidence type="ECO:0000259" key="4">
    <source>
        <dbReference type="PROSITE" id="PS50173"/>
    </source>
</evidence>
<keyword evidence="3" id="KW-0548">Nucleotidyltransferase</keyword>
<organism evidence="5 6">
    <name type="scientific">Butyrivibrio hungatei</name>
    <dbReference type="NCBI Taxonomy" id="185008"/>
    <lineage>
        <taxon>Bacteria</taxon>
        <taxon>Bacillati</taxon>
        <taxon>Bacillota</taxon>
        <taxon>Clostridia</taxon>
        <taxon>Lachnospirales</taxon>
        <taxon>Lachnospiraceae</taxon>
        <taxon>Butyrivibrio</taxon>
    </lineage>
</organism>
<dbReference type="RefSeq" id="WP_074461377.1">
    <property type="nucleotide sequence ID" value="NZ_FMUR01000004.1"/>
</dbReference>
<dbReference type="InterPro" id="IPR001126">
    <property type="entry name" value="UmuC"/>
</dbReference>
<dbReference type="Gene3D" id="3.30.1490.100">
    <property type="entry name" value="DNA polymerase, Y-family, little finger domain"/>
    <property type="match status" value="1"/>
</dbReference>
<dbReference type="EC" id="2.7.7.7" evidence="3"/>
<dbReference type="GO" id="GO:0006281">
    <property type="term" value="P:DNA repair"/>
    <property type="evidence" value="ECO:0007669"/>
    <property type="project" value="UniProtKB-UniRule"/>
</dbReference>
<dbReference type="GO" id="GO:0005829">
    <property type="term" value="C:cytosol"/>
    <property type="evidence" value="ECO:0007669"/>
    <property type="project" value="TreeGrafter"/>
</dbReference>
<dbReference type="OrthoDB" id="9808813at2"/>
<dbReference type="SUPFAM" id="SSF100879">
    <property type="entry name" value="Lesion bypass DNA polymerase (Y-family), little finger domain"/>
    <property type="match status" value="1"/>
</dbReference>
<dbReference type="GO" id="GO:0042276">
    <property type="term" value="P:error-prone translesion synthesis"/>
    <property type="evidence" value="ECO:0007669"/>
    <property type="project" value="TreeGrafter"/>
</dbReference>
<comment type="subcellular location">
    <subcellularLocation>
        <location evidence="3">Cytoplasm</location>
    </subcellularLocation>
</comment>
<dbReference type="GO" id="GO:0003887">
    <property type="term" value="F:DNA-directed DNA polymerase activity"/>
    <property type="evidence" value="ECO:0007669"/>
    <property type="project" value="UniProtKB-UniRule"/>
</dbReference>
<dbReference type="SUPFAM" id="SSF56672">
    <property type="entry name" value="DNA/RNA polymerases"/>
    <property type="match status" value="1"/>
</dbReference>
<comment type="cofactor">
    <cofactor evidence="3">
        <name>Mg(2+)</name>
        <dbReference type="ChEBI" id="CHEBI:18420"/>
    </cofactor>
    <text evidence="3">Binds 2 magnesium ions per subunit.</text>
</comment>
<keyword evidence="3" id="KW-0238">DNA-binding</keyword>
<dbReference type="InterPro" id="IPR050116">
    <property type="entry name" value="DNA_polymerase-Y"/>
</dbReference>
<evidence type="ECO:0000313" key="6">
    <source>
        <dbReference type="Proteomes" id="UP000183047"/>
    </source>
</evidence>
<dbReference type="InterPro" id="IPR043502">
    <property type="entry name" value="DNA/RNA_pol_sf"/>
</dbReference>
<accession>A0A1G5B9U9</accession>
<dbReference type="Pfam" id="PF11798">
    <property type="entry name" value="IMS_HHH"/>
    <property type="match status" value="1"/>
</dbReference>
<feature type="binding site" evidence="3">
    <location>
        <position position="16"/>
    </location>
    <ligand>
        <name>Mg(2+)</name>
        <dbReference type="ChEBI" id="CHEBI:18420"/>
    </ligand>
</feature>
<dbReference type="GO" id="GO:0000287">
    <property type="term" value="F:magnesium ion binding"/>
    <property type="evidence" value="ECO:0007669"/>
    <property type="project" value="UniProtKB-UniRule"/>
</dbReference>
<dbReference type="InterPro" id="IPR024728">
    <property type="entry name" value="PolY_HhH_motif"/>
</dbReference>
<keyword evidence="3" id="KW-0808">Transferase</keyword>
<dbReference type="InterPro" id="IPR036775">
    <property type="entry name" value="DNA_pol_Y-fam_lit_finger_sf"/>
</dbReference>
<keyword evidence="3" id="KW-0239">DNA-directed DNA polymerase</keyword>
<dbReference type="AlphaFoldDB" id="A0A1G5B9U9"/>
<keyword evidence="3" id="KW-0963">Cytoplasm</keyword>
<dbReference type="PROSITE" id="PS50173">
    <property type="entry name" value="UMUC"/>
    <property type="match status" value="1"/>
</dbReference>
<keyword evidence="3" id="KW-0235">DNA replication</keyword>
<feature type="site" description="Substrate discrimination" evidence="3">
    <location>
        <position position="21"/>
    </location>
</feature>
<dbReference type="Proteomes" id="UP000183047">
    <property type="component" value="Unassembled WGS sequence"/>
</dbReference>
<gene>
    <name evidence="3" type="primary">dinB</name>
    <name evidence="5" type="ORF">SAMN02910451_00606</name>
</gene>
<dbReference type="Gene3D" id="1.10.150.20">
    <property type="entry name" value="5' to 3' exonuclease, C-terminal subdomain"/>
    <property type="match status" value="1"/>
</dbReference>
<protein>
    <recommendedName>
        <fullName evidence="3">DNA polymerase IV</fullName>
        <shortName evidence="3">Pol IV</shortName>
        <ecNumber evidence="3">2.7.7.7</ecNumber>
    </recommendedName>
</protein>
<comment type="subunit">
    <text evidence="3">Monomer.</text>
</comment>
<keyword evidence="3" id="KW-0460">Magnesium</keyword>
<evidence type="ECO:0000256" key="1">
    <source>
        <dbReference type="ARBA" id="ARBA00010945"/>
    </source>
</evidence>
<feature type="binding site" evidence="3">
    <location>
        <position position="119"/>
    </location>
    <ligand>
        <name>Mg(2+)</name>
        <dbReference type="ChEBI" id="CHEBI:18420"/>
    </ligand>
</feature>
<feature type="domain" description="UmuC" evidence="4">
    <location>
        <begin position="12"/>
        <end position="209"/>
    </location>
</feature>
<dbReference type="Pfam" id="PF11799">
    <property type="entry name" value="IMS_C"/>
    <property type="match status" value="1"/>
</dbReference>
<evidence type="ECO:0000256" key="2">
    <source>
        <dbReference type="ARBA" id="ARBA00022457"/>
    </source>
</evidence>
<dbReference type="GO" id="GO:0003684">
    <property type="term" value="F:damaged DNA binding"/>
    <property type="evidence" value="ECO:0007669"/>
    <property type="project" value="InterPro"/>
</dbReference>
<sequence>MNVLSYNYDNYIFHIDVNSAFLSWSALKKLQEEPGSIDLRTIPSAVGGDVKTRHGIITAKSIPAKKYGIVTGEPVIKALQKCPKLVLVQSDFATYKKYSHAFIDILNKYSPRVQQVSVDEAYLDMTGMKSVYADLVTPDMPFPICVADKIKNEIRDTLGFTVNVGISDNKLLAKMASDFTKPDKIHTLFPDEIEKKMWPLPIGDLYGCGKATAERLINIGIRTIGDAANSDLSMLSHILGENIGNYIYYSANGYGSNVVSVEYEEAKSYSNETTLSSDLTANNYDTDIIPVLKYLSESVSKRLRRDNVFGRTVTVSVKTTDFKRHSCQMQLENSIDDADKLFIYSKELADKMLLGPDGLFMKGENVRLVGVGLSKLDDGSYRQLSLFDASFNNSNNDERTKRLNKMADEINLKFGKDTIKKGRV</sequence>
<keyword evidence="3" id="KW-0227">DNA damage</keyword>
<keyword evidence="3" id="KW-0479">Metal-binding</keyword>
<comment type="similarity">
    <text evidence="1 3">Belongs to the DNA polymerase type-Y family.</text>
</comment>
<keyword evidence="6" id="KW-1185">Reference proteome</keyword>